<comment type="caution">
    <text evidence="2">The sequence shown here is derived from an EMBL/GenBank/DDBJ whole genome shotgun (WGS) entry which is preliminary data.</text>
</comment>
<evidence type="ECO:0000313" key="2">
    <source>
        <dbReference type="EMBL" id="MBW0460957.1"/>
    </source>
</evidence>
<dbReference type="EMBL" id="AVOT02000083">
    <property type="protein sequence ID" value="MBW0460957.1"/>
    <property type="molecule type" value="Genomic_DNA"/>
</dbReference>
<accession>A0A9Q3B937</accession>
<protein>
    <submittedName>
        <fullName evidence="2">Uncharacterized protein</fullName>
    </submittedName>
</protein>
<evidence type="ECO:0000256" key="1">
    <source>
        <dbReference type="SAM" id="MobiDB-lite"/>
    </source>
</evidence>
<gene>
    <name evidence="2" type="ORF">O181_000672</name>
</gene>
<reference evidence="2" key="1">
    <citation type="submission" date="2021-03" db="EMBL/GenBank/DDBJ databases">
        <title>Draft genome sequence of rust myrtle Austropuccinia psidii MF-1, a brazilian biotype.</title>
        <authorList>
            <person name="Quecine M.C."/>
            <person name="Pachon D.M.R."/>
            <person name="Bonatelli M.L."/>
            <person name="Correr F.H."/>
            <person name="Franceschini L.M."/>
            <person name="Leite T.F."/>
            <person name="Margarido G.R.A."/>
            <person name="Almeida C.A."/>
            <person name="Ferrarezi J.A."/>
            <person name="Labate C.A."/>
        </authorList>
    </citation>
    <scope>NUCLEOTIDE SEQUENCE</scope>
    <source>
        <strain evidence="2">MF-1</strain>
    </source>
</reference>
<evidence type="ECO:0000313" key="3">
    <source>
        <dbReference type="Proteomes" id="UP000765509"/>
    </source>
</evidence>
<keyword evidence="3" id="KW-1185">Reference proteome</keyword>
<feature type="compositionally biased region" description="Acidic residues" evidence="1">
    <location>
        <begin position="52"/>
        <end position="65"/>
    </location>
</feature>
<name>A0A9Q3B937_9BASI</name>
<dbReference type="AlphaFoldDB" id="A0A9Q3B937"/>
<dbReference type="Proteomes" id="UP000765509">
    <property type="component" value="Unassembled WGS sequence"/>
</dbReference>
<sequence>MVANNCKGALEPMESICKRYWDKVVVPYNLSHKIEVGDGNESSAGSMSEVKSDEEDIEISEEDMDNINSGKELEEDPSFFIDRDTKRNNADGPSNSVSGLKDVGFSKEWAGW</sequence>
<organism evidence="2 3">
    <name type="scientific">Austropuccinia psidii MF-1</name>
    <dbReference type="NCBI Taxonomy" id="1389203"/>
    <lineage>
        <taxon>Eukaryota</taxon>
        <taxon>Fungi</taxon>
        <taxon>Dikarya</taxon>
        <taxon>Basidiomycota</taxon>
        <taxon>Pucciniomycotina</taxon>
        <taxon>Pucciniomycetes</taxon>
        <taxon>Pucciniales</taxon>
        <taxon>Sphaerophragmiaceae</taxon>
        <taxon>Austropuccinia</taxon>
    </lineage>
</organism>
<proteinExistence type="predicted"/>
<feature type="region of interest" description="Disordered" evidence="1">
    <location>
        <begin position="35"/>
        <end position="112"/>
    </location>
</feature>